<evidence type="ECO:0000256" key="1">
    <source>
        <dbReference type="ARBA" id="ARBA00004141"/>
    </source>
</evidence>
<dbReference type="Proteomes" id="UP000070544">
    <property type="component" value="Unassembled WGS sequence"/>
</dbReference>
<dbReference type="GO" id="GO:0016125">
    <property type="term" value="P:sterol metabolic process"/>
    <property type="evidence" value="ECO:0007669"/>
    <property type="project" value="InterPro"/>
</dbReference>
<keyword evidence="3 6" id="KW-0812">Transmembrane</keyword>
<feature type="transmembrane region" description="Helical" evidence="7">
    <location>
        <begin position="125"/>
        <end position="144"/>
    </location>
</feature>
<sequence>MSSNVTASWANLYPGPPEGFVLEPLSAFFPLITYMSIITVGLTAFLARNKPLHDKVMIGYFIISVFIHFNLERYYTHWNHTILDPTNNDLMARVWRHYGISDTRWWGQQPGIPKSQYSCMYGLEWLAAYECGPLVLLTIILAFYDSPWRWAVQSAAVTAQAYGLFITWLPAFYEDLSSVPACFVFGLINNHPLPRVLRLQPRNLHLHIPFSKPPNPRRVSENDPILYWGYFIGMQSPWAFFPVLAVIQSGWETVKIFNRVKELEAIVGKTKKQ</sequence>
<evidence type="ECO:0000313" key="10">
    <source>
        <dbReference type="Proteomes" id="UP000070544"/>
    </source>
</evidence>
<reference evidence="9 10" key="1">
    <citation type="journal article" date="2015" name="Genome Biol. Evol.">
        <title>Phylogenomic analyses indicate that early fungi evolved digesting cell walls of algal ancestors of land plants.</title>
        <authorList>
            <person name="Chang Y."/>
            <person name="Wang S."/>
            <person name="Sekimoto S."/>
            <person name="Aerts A.L."/>
            <person name="Choi C."/>
            <person name="Clum A."/>
            <person name="LaButti K.M."/>
            <person name="Lindquist E.A."/>
            <person name="Yee Ngan C."/>
            <person name="Ohm R.A."/>
            <person name="Salamov A.A."/>
            <person name="Grigoriev I.V."/>
            <person name="Spatafora J.W."/>
            <person name="Berbee M.L."/>
        </authorList>
    </citation>
    <scope>NUCLEOTIDE SEQUENCE [LARGE SCALE GENOMIC DNA]</scope>
    <source>
        <strain evidence="9 10">JEL478</strain>
    </source>
</reference>
<comment type="subcellular location">
    <subcellularLocation>
        <location evidence="1">Membrane</location>
        <topology evidence="1">Multi-pass membrane protein</topology>
    </subcellularLocation>
</comment>
<evidence type="ECO:0000256" key="2">
    <source>
        <dbReference type="ARBA" id="ARBA00008337"/>
    </source>
</evidence>
<evidence type="ECO:0000256" key="6">
    <source>
        <dbReference type="PROSITE-ProRule" id="PRU01087"/>
    </source>
</evidence>
<evidence type="ECO:0000256" key="5">
    <source>
        <dbReference type="ARBA" id="ARBA00023136"/>
    </source>
</evidence>
<dbReference type="PROSITE" id="PS51751">
    <property type="entry name" value="EXPERA"/>
    <property type="match status" value="1"/>
</dbReference>
<dbReference type="PANTHER" id="PTHR14207:SF1">
    <property type="entry name" value="EMOPAMIL-BINDING PROTEIN-LIKE"/>
    <property type="match status" value="1"/>
</dbReference>
<feature type="transmembrane region" description="Helical" evidence="7">
    <location>
        <begin position="225"/>
        <end position="247"/>
    </location>
</feature>
<accession>A0A139ANH2</accession>
<protein>
    <recommendedName>
        <fullName evidence="8">EXPERA domain-containing protein</fullName>
    </recommendedName>
</protein>
<gene>
    <name evidence="9" type="ORF">M427DRAFT_143905</name>
</gene>
<evidence type="ECO:0000256" key="4">
    <source>
        <dbReference type="ARBA" id="ARBA00022989"/>
    </source>
</evidence>
<feature type="transmembrane region" description="Helical" evidence="7">
    <location>
        <begin position="58"/>
        <end position="75"/>
    </location>
</feature>
<keyword evidence="4 6" id="KW-1133">Transmembrane helix</keyword>
<name>A0A139ANH2_GONPJ</name>
<dbReference type="InterPro" id="IPR033118">
    <property type="entry name" value="EXPERA"/>
</dbReference>
<feature type="transmembrane region" description="Helical" evidence="7">
    <location>
        <begin position="27"/>
        <end position="46"/>
    </location>
</feature>
<dbReference type="PANTHER" id="PTHR14207">
    <property type="entry name" value="STEROL ISOMERASE"/>
    <property type="match status" value="1"/>
</dbReference>
<evidence type="ECO:0000256" key="3">
    <source>
        <dbReference type="ARBA" id="ARBA00022692"/>
    </source>
</evidence>
<evidence type="ECO:0000256" key="7">
    <source>
        <dbReference type="SAM" id="Phobius"/>
    </source>
</evidence>
<dbReference type="GO" id="GO:0047750">
    <property type="term" value="F:cholestenol delta-isomerase activity"/>
    <property type="evidence" value="ECO:0007669"/>
    <property type="project" value="InterPro"/>
</dbReference>
<dbReference type="OrthoDB" id="58557at2759"/>
<dbReference type="InterPro" id="IPR007905">
    <property type="entry name" value="EBP"/>
</dbReference>
<dbReference type="GO" id="GO:0016020">
    <property type="term" value="C:membrane"/>
    <property type="evidence" value="ECO:0007669"/>
    <property type="project" value="UniProtKB-SubCell"/>
</dbReference>
<keyword evidence="5 6" id="KW-0472">Membrane</keyword>
<dbReference type="AlphaFoldDB" id="A0A139ANH2"/>
<feature type="domain" description="EXPERA" evidence="8">
    <location>
        <begin position="53"/>
        <end position="246"/>
    </location>
</feature>
<dbReference type="EMBL" id="KQ965743">
    <property type="protein sequence ID" value="KXS18073.1"/>
    <property type="molecule type" value="Genomic_DNA"/>
</dbReference>
<dbReference type="GO" id="GO:0005783">
    <property type="term" value="C:endoplasmic reticulum"/>
    <property type="evidence" value="ECO:0007669"/>
    <property type="project" value="TreeGrafter"/>
</dbReference>
<evidence type="ECO:0000313" key="9">
    <source>
        <dbReference type="EMBL" id="KXS18073.1"/>
    </source>
</evidence>
<organism evidence="9 10">
    <name type="scientific">Gonapodya prolifera (strain JEL478)</name>
    <name type="common">Monoblepharis prolifera</name>
    <dbReference type="NCBI Taxonomy" id="1344416"/>
    <lineage>
        <taxon>Eukaryota</taxon>
        <taxon>Fungi</taxon>
        <taxon>Fungi incertae sedis</taxon>
        <taxon>Chytridiomycota</taxon>
        <taxon>Chytridiomycota incertae sedis</taxon>
        <taxon>Monoblepharidomycetes</taxon>
        <taxon>Monoblepharidales</taxon>
        <taxon>Gonapodyaceae</taxon>
        <taxon>Gonapodya</taxon>
    </lineage>
</organism>
<proteinExistence type="inferred from homology"/>
<dbReference type="Pfam" id="PF05241">
    <property type="entry name" value="EBP"/>
    <property type="match status" value="1"/>
</dbReference>
<keyword evidence="10" id="KW-1185">Reference proteome</keyword>
<feature type="transmembrane region" description="Helical" evidence="7">
    <location>
        <begin position="151"/>
        <end position="171"/>
    </location>
</feature>
<evidence type="ECO:0000259" key="8">
    <source>
        <dbReference type="PROSITE" id="PS51751"/>
    </source>
</evidence>
<comment type="similarity">
    <text evidence="2">Belongs to the EBP family.</text>
</comment>
<dbReference type="STRING" id="1344416.A0A139ANH2"/>